<gene>
    <name evidence="5" type="ORF">KQI88_15740</name>
</gene>
<evidence type="ECO:0000259" key="3">
    <source>
        <dbReference type="Pfam" id="PF01113"/>
    </source>
</evidence>
<dbReference type="InterPro" id="IPR045760">
    <property type="entry name" value="DAP_DH_C"/>
</dbReference>
<evidence type="ECO:0000256" key="2">
    <source>
        <dbReference type="ARBA" id="ARBA00023002"/>
    </source>
</evidence>
<dbReference type="CDD" id="cd24146">
    <property type="entry name" value="nat-AmDH_N_like"/>
    <property type="match status" value="1"/>
</dbReference>
<evidence type="ECO:0000313" key="5">
    <source>
        <dbReference type="EMBL" id="MBU5677870.1"/>
    </source>
</evidence>
<evidence type="ECO:0000259" key="4">
    <source>
        <dbReference type="Pfam" id="PF19328"/>
    </source>
</evidence>
<protein>
    <submittedName>
        <fullName evidence="5">NADP-binding protein</fullName>
    </submittedName>
</protein>
<evidence type="ECO:0000313" key="6">
    <source>
        <dbReference type="Proteomes" id="UP000779508"/>
    </source>
</evidence>
<name>A0ABS6G5W2_9FIRM</name>
<reference evidence="5 6" key="1">
    <citation type="submission" date="2021-06" db="EMBL/GenBank/DDBJ databases">
        <authorList>
            <person name="Sun Q."/>
            <person name="Li D."/>
        </authorList>
    </citation>
    <scope>NUCLEOTIDE SEQUENCE [LARGE SCALE GENOMIC DNA]</scope>
    <source>
        <strain evidence="5 6">MSJ-5</strain>
    </source>
</reference>
<dbReference type="Pfam" id="PF19328">
    <property type="entry name" value="DAP_DH_C"/>
    <property type="match status" value="1"/>
</dbReference>
<keyword evidence="1" id="KW-0521">NADP</keyword>
<feature type="domain" description="2,4-diaminopentanoate dehydrogenase C-terminal" evidence="4">
    <location>
        <begin position="143"/>
        <end position="347"/>
    </location>
</feature>
<dbReference type="InterPro" id="IPR000846">
    <property type="entry name" value="DapB_N"/>
</dbReference>
<dbReference type="RefSeq" id="WP_216418946.1">
    <property type="nucleotide sequence ID" value="NZ_JAHLQK010000006.1"/>
</dbReference>
<accession>A0ABS6G5W2</accession>
<comment type="caution">
    <text evidence="5">The sequence shown here is derived from an EMBL/GenBank/DDBJ whole genome shotgun (WGS) entry which is preliminary data.</text>
</comment>
<keyword evidence="6" id="KW-1185">Reference proteome</keyword>
<keyword evidence="2" id="KW-0560">Oxidoreductase</keyword>
<proteinExistence type="predicted"/>
<dbReference type="EMBL" id="JAHLQK010000006">
    <property type="protein sequence ID" value="MBU5677870.1"/>
    <property type="molecule type" value="Genomic_DNA"/>
</dbReference>
<dbReference type="Pfam" id="PF01113">
    <property type="entry name" value="DapB_N"/>
    <property type="match status" value="1"/>
</dbReference>
<dbReference type="NCBIfam" id="NF040740">
    <property type="entry name" value="ornith_Ord"/>
    <property type="match status" value="1"/>
</dbReference>
<organism evidence="5 6">
    <name type="scientific">Alkaliphilus flagellatus</name>
    <dbReference type="NCBI Taxonomy" id="2841507"/>
    <lineage>
        <taxon>Bacteria</taxon>
        <taxon>Bacillati</taxon>
        <taxon>Bacillota</taxon>
        <taxon>Clostridia</taxon>
        <taxon>Peptostreptococcales</taxon>
        <taxon>Natronincolaceae</taxon>
        <taxon>Alkaliphilus</taxon>
    </lineage>
</organism>
<feature type="domain" description="Dihydrodipicolinate reductase N-terminal" evidence="3">
    <location>
        <begin position="4"/>
        <end position="104"/>
    </location>
</feature>
<dbReference type="Proteomes" id="UP000779508">
    <property type="component" value="Unassembled WGS sequence"/>
</dbReference>
<evidence type="ECO:0000256" key="1">
    <source>
        <dbReference type="ARBA" id="ARBA00022857"/>
    </source>
</evidence>
<sequence length="348" mass="38103">MENIKVIIWGFGAMGSGMAKMLVNKKGVEIVGVCDKAEHRVGKDMYEVIGVKSEGDKPVIIKDNIEEIVKNTKADVALLATDSFTRGAFDKIKFILENKINVISTAEEMAYPEAQEPELAKELDRIAKENGVTVLGTGINPGFVLDLLILALTGTCENVEHIKAARVNDLSPFGHAVMVEQGVGLTVKDFEEGVKNGKVAGHVGFPESIRMVADGIGWEVEKIDQTREAIVSNVYRETPYAKVEPGNVAGCRQCGYAYVDGEMKIEMEHPQQILPEKENLETGDYIWIKGTPNISMEIKPEIPGGIGTISMCVNMIPHVINARPGLKTMLDLPVPRAIMGDMRDIIER</sequence>